<dbReference type="GO" id="GO:0031177">
    <property type="term" value="F:phosphopantetheine binding"/>
    <property type="evidence" value="ECO:0007669"/>
    <property type="project" value="InterPro"/>
</dbReference>
<sequence>MTATQQGIYFECLRRDYPGYTVSVDLQVNAIPESRLRAAVARILDEQPALRATVSVERNGVYYKVAGHLEPPIVVHDLHHDEAAADDIASALVEAPFDFKTGPLIRIAHCRLADADRLIIVCHHLVADGQSLSTFAARLVDLAFGTDCQLETPLVTADGGFSAYQQRRSRPLSPKQHDRRDAYWRDALARQDTPNLAHWILPETDIADSEALGHELRIPVDAALHGRLRELAMSAEVSEHTVYLSAFGLLLAHYANADSVSVAMPFTDRPGIEEADSIGCFLTTVPVHLDADRAMTVRAMLESASAEVLGAWRNIGYPVAELLSEYPALAGVFDITFIQDTYPALPEGIQRLRRPDRVPFPGRFTVLVEHLDGCAVLVFQYKAGALTESEVRRFGDRFLALLEQLPTAIDASLGDLAIVSDSELAQLHAQLADTHYFDWEPANLGRLFLDKTSSAPGRTAWRDADRDYSNAWAHDAAVRVQRCLLDMTGGVNRPIAIQLPRSAELLSSVYGVLLAGCHYVPLAENEPAQRVQQILNDAGIEVVITTSHSNIALPEGVQRLDVDCRDEFTALRTDERVEISEEPVDVDFDTDALLYIEYTSGSTGQPKGVMIRHWNVQNTSLDLERRFPLNDDDFFLLKTAFTFDIFGTEIYGWLFGEGTLAILPIGAEADPLALAVAIREFGITHINVSPTMLRLLLHTVLRGGRTSDLNSLRYIFSGGEALTPDITRRFFALDLPCTLENVYGPTEASMWATHGTVHRADLDSIVPIGRALNDYRIYVLGADDALLGTGLPGELCIAGAGVADGYLNRDELNDRHFIANPFFDEANDHERMRRMYRTGDLGYLREDGRFAFLRRIDRQVKIGGVRIELGEIEHALHALEGVIEAAVVNDSSSGIARLVAFFTANRPISSSELRQALTTSLLPNRIPSLFTQLHALPTSTAGKLDRRSLLLLAEEGVLSASATAATVSVAPHVAAMAPNAQTTAQTNSSAVGGSVAIDGADASIVVHLRAIWQDVLAIDESMTADLNASFFDVGGNSLNLMRLQFVIGDELGHEFAITDLLRATSISEQAKLIAEASAEARSEPQAPAAKSALSIGESPSDLRTAEIAIIGIGVQVPGSADVHEFWQHLRAGDETITFYDEDELRILGVPEHELQDPLYVKAYGRLDGVDGFDSALFRVPPAEIDVTSPQLRLLYECFWQACEDAGYDPTGLPGRVGVFAGGSDDFEWYRRALVENDGFGSAYQNFTLATNHFLSTRLSYRFDLTGPAYSALAGCSTSLLTVHLATQSLRLGECDLAVAGGVTLELPNEGGYHFVDGMMLSPDGHCRPFDAEANGTVFSNGAALLLLKPLAAAQRDGDPVYAVIKGSATGNDGRRKLSYTAPSEDGQFDTICAAYRNSGIEPATVSFVEAHGTGTLLGDPIEVASLSRVFADAAPQSIALGSVKGNVGHTDTAAGAVGLAKVALSLQNRYLPGTRNFSRPNPNIDFATTPFAVSSQGRSLPAGPLRAGVNSFGVGGTNVHMIVETAPAEPGSDGSRADHSRDVTATDSTYELLQFSASSPASVIATAERVLQHVAADGGIAIADVARTLRDGRAVHAHRTAVVVKADGSRDAGPWSAKTKAGRTKALQGGRTAFLFSGQGNQHHDMGRGLYRSRNEVGRVFRHWTDELIDMLSADDAAEYREIIAGTDEDHRIDRTEWSQFALFSTQFATAKVLDSFGVRPDVLVGHSIGELTAAALAGVWRIDDAVRLVRERGVLMQRQKPGIMLAVAASAERIREVIDGLDQVWISLDNSVQRSVIGMAESSLIAVIDRLEAAAIHGSRLHTRQAFHTPLMAEAGLAFESAVAEVSAQDPSIPIISNRSGRLIEPGEMTDPRYWHDHITGRVRFTESMRTLLSDEWLLNAPLYGVELGPGRSLTSFASQEPTKTERHIFVNALRHPVEEVTDDAHLLSALGILWSSGLELDWTEHTTGRRIRLPGTVMDKQPVRTLSADHPAVPAPRTADLPSLAPLVLASPASPLIAATAAESADTLEVVRAAFRAVLGYTDVDPDDDFFTLGGDSLKATVLVSQLAALLRGPITVADVFAAPTPKTLAAKFSLAGAIAETAQNPAVTAVSTNVLERAADAADHPISPAQVRMYLAAHLNPGALIYNMPSATQLEGALDHGRIRVALARLVQRHEPLRTELVRRGDEIRQRILDARSFELPLRFSTIGGSASARIDELVARFVRPFDLGRGPLFRMELVADDHGGSVLLFDIHHIIADAVSIEILTRDFSLLYEGELPPLPVQYRDYCAHLALETTDRAVREAEASMLMPLADAPTGETLALDRPRHARAPQVERVALRLGVDRVAALAECAERHHATPFMVVLAVWGAVLARSSNGDDLLVGVPVAGRALAGTTEMVGMFVNMMPVRLRPVPDASIASYLASCRDAVLTALTHQDVPFEQIVEALNTDRVLGRHPLVDVSIDYHNVDHYDFAIDGIVSRPIELAPLGVGMDLVVTCLESPDGLAIDLDYAADLFDRTTIERLAQHFEVLISHVIGDMEATAVLRMLPMVDVRVRPRIGSGTFTAIHEQIARRARLAPDDIAVIDVDGQRITYAEFNALANAQAARLVAAGLQLGERVALFAERDATFLVAQLAILRAGGVYVALDSTHPRERHERILDDMAPRFGYARRGLESARSIATLFDLAECRSEQLATFTAPDICADDLAYVVYTSGSTGTPKGIAVRHGGIANLQRDHDRRSVFAPGDTIIALADPTFDIVVFESLLPLAAGATVHMCPARDVKDAAAIARRIIEHGVSHIQAPVSKMAALCGNSRFRGALPQLRTVVCGGEHFAETLLELLQASTSARIFNMYGPSETTVTATVKEFVQGDDVTIGTPIDGAEVFIVSEDGVIQPAGVVGELVIIGEGLAAGYTNSPEQQAHSFIELHELPGVRAYRTGDSGLRCADGQIVLRGRLDHQVKHHGNRIELGEIEKVAMRVDGVQYAVADIVRDELVLCCVTSSDADLPTGLALTLSQSLPASMVPTRIERMRELPTLANTKVDRKALHAILAELGAGPAARQARAEVPADTVRATSAPTLEVALRVILDAWQDVLERPAQPDDNFFEVGGNSYKLMLVNNRLSAALNLDIPLVKLFEFPTPAGLAAELARAGAAQPVIGSGAADAAVGAETISLVDLDGLGDWTAEWADPAPATRSSADGRTNPNSHDHRIAVIGMAGVFPGAGSVDEFLQNRFDGVVSITRFTRDEMLAAGIDPKTIDHRHYVNARGHVAAGTFDADFFGYSARDAESMDPQARLLHEIAWRALEDGGYSPADCDGRIGLFAGSGTNFAWMAGLLGRHHDAVGVFEALTMNEKDFLATRVAYKLNLTGPAVTVQTACSTSLVAIHEAVQCLRRGEADMALAGGVALNFPRNEGYQWHEGMIFSEDGVCRPFSEDANGTVPGQGCGVVLLKPLRQALTDGDPIRAVIAGTAMNNDGRNKVGYTAPSVGGQTQVIRAAVADAGIDPADIGYVETHGTGTKLGDPVEVAALLAVYGRGATRPALGAAKANIGHLDAAAGVAGFISAVGVLSAGAVPPMANFTALSEQFDKDAAFSVPTERVVPAGGVLAAAVSSFGIGGTNVHVILEAGPVAVTADETAWADDSRQPGPSVLPLSARTSSSLDRMRATLDDFVESLPQGCRLSDVSHTLARGRAEFDVRAIAVADEGVPLVWLDADDLPLVVDAADTTRLSVAPHLFAAADGAAEDLDIEIRAALAAELQPFDEQLRAALEAALSGAALQPGLGDAGAALDRIAQLTVRVVLLRLVGMAGMRAPAGQDRLLRVAAARLRGELSPMNSLAVLRSGDFFDARGDVADADAPSTGGTATTPINRAIDAGAVRLLLASAWVRGADVPRARFTASGRRVSLPGYAFEQRAILADIRLDDLFASAPYEAAQLDSALISPEAHKSAASNGELDIVDCLRAVWAEVLGDTPEANADFLLSGGDSLSAVHFCSRLEAVSGVLLNVGEVFADTSFAGLLAAALGKTDRTYVRAAGSNPVFRAIGTPTHRDGSRSTPASPAQRRIYAACLLQQNTSAYNLALSYRVIGDFDVERFRMALGVLVERHEQLRTSFELNRGELVQRLHDSVPDVVTVTDVTREDAETRLAGEPESFDLGNAPLLRAEVLRVDTQLHYLRLDLHHIAGDQHSLAVLAEELALAFSGRPLPALGAPYTIYAADVLEREHAGDFADDVAYFTAQLADDLPSLQLPGDRTVPDNATFAGARHHLECRVAKSAVVELARASSATPYAVFVAAFARVLGLWSGQSEFVIGAAMSGRTPATSSTVGIFVNTVPLRLASDSTQTPREAVAAARDTSLAALTHQHAPFESVLAALELPAGGEKNPLFDVLLNFVSVGTEELELDGARLEPLAPGELKSRYALSLSVAERSGDFSIDLEYRTEMFDDTTISRLASQIDELLLAMVGHPDDPMVSLRLEATDERERRRAVLTTLGPAIDATLVDRMQESFVEHADLPALRWRGQEWSYAEVERLTRMLAGGMQAAGVNRGAVVMVLLERGPWQLFARLALMRCGAIEVPLDAAAPAERMLQTLSDSEAVLVLVDDPAIHEWPDGVTVTAPAGLEGMYESPRGLGPDSPLIIIYTSGTTGAPKGTIVTHRGMLSTCADNGYTDYRPGMRISHLTGNTFDPSLLDVYSALLAGATVVMGSQNMNMDMRLMGEFIRAEHIDAGVLITAVFHLLMTEDPQAIAGMSAVYVGGEAMHPWAAQRAFDVLGPGKLYNLYGPTEASCTTTFFRIDEEPRFERIPIGRPAGNRELFILHADGTDVPRGVPGELCVAGPSVSLGYHHRPDLTLERFVAAATVASECCTGERLYRTGDLVLLDDQDNIVYLRRIDRQIKHAGHRIELSEIEIALKAVAGVTEAVVVHSLEGSNSRLTAFYCGGSAPADSGLRSALLARLPRHLVPQALVRLPELPLTRHGKIDRAGLSARVKAEVTAGPTPLIGVATPEQILGVLRDVLPGTSLGAADDFFRAGAQSIQAIAAVQQLRAAGLELQVSDLYRYPNALALSAAISPQPQTAVSGSLAPELPRRVVPAAQLDLIVERARADSDGAARALALGEPAYSFHAGSVARLHQASNTDTGGFLQRVTGVDLDTLLDVIAVVVGRHEVFRARMHGDRLEVLAADAVQSIATLLVAQDLRRVDKAQIEQCTDRLAYAMQGETFGEGLMWRCAVLRDGADSFRLVWAFHHSIFDGSSSAILRDEVRQLLRGETLPEAPQFSGFLEQIEPTRDWRTELDEFDYRGWLDLNRDVIERLRTAPETAGFRRRIPYAGANPLETALAAVHTELAAGDGTGPVAVGFVNNCRRWRGDDYGGCVGEFLDAVPVLLGGGVDYVAVSNRLTSALDRGVHYIHSLANWTADEGADGADTGLIGELRTAYGDNGSPLRLVLLNFQGFIAPEDLPEAAGSGPSSASIAFAQVNAWYDDDDVYLEIHGGGSHDEAVSAQ</sequence>
<dbReference type="InterPro" id="IPR042099">
    <property type="entry name" value="ANL_N_sf"/>
</dbReference>
<gene>
    <name evidence="8" type="ORF">D6T64_05205</name>
</gene>
<evidence type="ECO:0000256" key="3">
    <source>
        <dbReference type="ARBA" id="ARBA00022553"/>
    </source>
</evidence>
<dbReference type="GO" id="GO:0044550">
    <property type="term" value="P:secondary metabolite biosynthetic process"/>
    <property type="evidence" value="ECO:0007669"/>
    <property type="project" value="TreeGrafter"/>
</dbReference>
<comment type="caution">
    <text evidence="8">The sequence shown here is derived from an EMBL/GenBank/DDBJ whole genome shotgun (WGS) entry which is preliminary data.</text>
</comment>
<dbReference type="CDD" id="cd00833">
    <property type="entry name" value="PKS"/>
    <property type="match status" value="2"/>
</dbReference>
<dbReference type="CDD" id="cd05930">
    <property type="entry name" value="A_NRPS"/>
    <property type="match status" value="3"/>
</dbReference>
<dbReference type="Gene3D" id="3.40.50.12780">
    <property type="entry name" value="N-terminal domain of ligase-like"/>
    <property type="match status" value="2"/>
</dbReference>
<dbReference type="SMART" id="SM00823">
    <property type="entry name" value="PKS_PP"/>
    <property type="match status" value="5"/>
</dbReference>
<dbReference type="PROSITE" id="PS00606">
    <property type="entry name" value="KS3_1"/>
    <property type="match status" value="2"/>
</dbReference>
<dbReference type="InterPro" id="IPR016035">
    <property type="entry name" value="Acyl_Trfase/lysoPLipase"/>
</dbReference>
<dbReference type="InterPro" id="IPR016039">
    <property type="entry name" value="Thiolase-like"/>
</dbReference>
<dbReference type="Proteomes" id="UP000272015">
    <property type="component" value="Unassembled WGS sequence"/>
</dbReference>
<dbReference type="Pfam" id="PF00109">
    <property type="entry name" value="ketoacyl-synt"/>
    <property type="match status" value="2"/>
</dbReference>
<dbReference type="InterPro" id="IPR032821">
    <property type="entry name" value="PKS_assoc"/>
</dbReference>
<evidence type="ECO:0000256" key="2">
    <source>
        <dbReference type="ARBA" id="ARBA00022450"/>
    </source>
</evidence>
<dbReference type="InterPro" id="IPR020806">
    <property type="entry name" value="PKS_PP-bd"/>
</dbReference>
<dbReference type="InterPro" id="IPR023213">
    <property type="entry name" value="CAT-like_dom_sf"/>
</dbReference>
<dbReference type="SMART" id="SM00827">
    <property type="entry name" value="PKS_AT"/>
    <property type="match status" value="1"/>
</dbReference>
<feature type="domain" description="Ketosynthase family 3 (KS3)" evidence="7">
    <location>
        <begin position="3208"/>
        <end position="3626"/>
    </location>
</feature>
<dbReference type="GO" id="GO:0043041">
    <property type="term" value="P:amino acid activation for nonribosomal peptide biosynthetic process"/>
    <property type="evidence" value="ECO:0007669"/>
    <property type="project" value="TreeGrafter"/>
</dbReference>
<dbReference type="InterPro" id="IPR045851">
    <property type="entry name" value="AMP-bd_C_sf"/>
</dbReference>
<feature type="domain" description="Ketosynthase family 3 (KS3)" evidence="7">
    <location>
        <begin position="1104"/>
        <end position="1525"/>
    </location>
</feature>
<dbReference type="Gene3D" id="3.30.70.250">
    <property type="entry name" value="Malonyl-CoA ACP transacylase, ACP-binding"/>
    <property type="match status" value="1"/>
</dbReference>
<dbReference type="OrthoDB" id="2472181at2"/>
<dbReference type="CDD" id="cd19531">
    <property type="entry name" value="LCL_NRPS-like"/>
    <property type="match status" value="2"/>
</dbReference>
<evidence type="ECO:0000313" key="9">
    <source>
        <dbReference type="Proteomes" id="UP000272015"/>
    </source>
</evidence>
<dbReference type="InterPro" id="IPR000873">
    <property type="entry name" value="AMP-dep_synth/lig_dom"/>
</dbReference>
<comment type="similarity">
    <text evidence="5">In the C-terminal section; belongs to the NRP synthetase family.</text>
</comment>
<dbReference type="RefSeq" id="WP_119972682.1">
    <property type="nucleotide sequence ID" value="NZ_JBHSQA010000023.1"/>
</dbReference>
<feature type="domain" description="Carrier" evidence="6">
    <location>
        <begin position="999"/>
        <end position="1077"/>
    </location>
</feature>
<dbReference type="Pfam" id="PF02801">
    <property type="entry name" value="Ketoacyl-synt_C"/>
    <property type="match status" value="2"/>
</dbReference>
<dbReference type="PROSITE" id="PS52004">
    <property type="entry name" value="KS3_2"/>
    <property type="match status" value="2"/>
</dbReference>
<evidence type="ECO:0000259" key="7">
    <source>
        <dbReference type="PROSITE" id="PS52004"/>
    </source>
</evidence>
<dbReference type="PROSITE" id="PS00455">
    <property type="entry name" value="AMP_BINDING"/>
    <property type="match status" value="2"/>
</dbReference>
<dbReference type="Gene3D" id="1.10.1200.10">
    <property type="entry name" value="ACP-like"/>
    <property type="match status" value="5"/>
</dbReference>
<dbReference type="Pfam" id="PF00698">
    <property type="entry name" value="Acyl_transf_1"/>
    <property type="match status" value="1"/>
</dbReference>
<dbReference type="GO" id="GO:0005737">
    <property type="term" value="C:cytoplasm"/>
    <property type="evidence" value="ECO:0007669"/>
    <property type="project" value="TreeGrafter"/>
</dbReference>
<dbReference type="InterPro" id="IPR020845">
    <property type="entry name" value="AMP-binding_CS"/>
</dbReference>
<dbReference type="InterPro" id="IPR009081">
    <property type="entry name" value="PP-bd_ACP"/>
</dbReference>
<dbReference type="InterPro" id="IPR001242">
    <property type="entry name" value="Condensation_dom"/>
</dbReference>
<dbReference type="Gene3D" id="3.30.559.30">
    <property type="entry name" value="Nonribosomal peptide synthetase, condensation domain"/>
    <property type="match status" value="3"/>
</dbReference>
<dbReference type="PROSITE" id="PS50075">
    <property type="entry name" value="CARRIER"/>
    <property type="match status" value="4"/>
</dbReference>
<dbReference type="InterPro" id="IPR036736">
    <property type="entry name" value="ACP-like_sf"/>
</dbReference>
<dbReference type="Gene3D" id="2.30.38.10">
    <property type="entry name" value="Luciferase, Domain 3"/>
    <property type="match status" value="1"/>
</dbReference>
<dbReference type="Gene3D" id="3.40.366.10">
    <property type="entry name" value="Malonyl-Coenzyme A Acyl Carrier Protein, domain 2"/>
    <property type="match status" value="1"/>
</dbReference>
<dbReference type="Gene3D" id="3.40.50.980">
    <property type="match status" value="2"/>
</dbReference>
<keyword evidence="2" id="KW-0596">Phosphopantetheine</keyword>
<dbReference type="InterPro" id="IPR018201">
    <property type="entry name" value="Ketoacyl_synth_AS"/>
</dbReference>
<dbReference type="EMBL" id="QZVS01000066">
    <property type="protein sequence ID" value="RJT89964.1"/>
    <property type="molecule type" value="Genomic_DNA"/>
</dbReference>
<keyword evidence="9" id="KW-1185">Reference proteome</keyword>
<evidence type="ECO:0000256" key="5">
    <source>
        <dbReference type="ARBA" id="ARBA00029443"/>
    </source>
</evidence>
<dbReference type="InterPro" id="IPR020841">
    <property type="entry name" value="PKS_Beta-ketoAc_synthase_dom"/>
</dbReference>
<dbReference type="InterPro" id="IPR001227">
    <property type="entry name" value="Ac_transferase_dom_sf"/>
</dbReference>
<proteinExistence type="inferred from homology"/>
<evidence type="ECO:0000313" key="8">
    <source>
        <dbReference type="EMBL" id="RJT89964.1"/>
    </source>
</evidence>
<dbReference type="GO" id="GO:0006633">
    <property type="term" value="P:fatty acid biosynthetic process"/>
    <property type="evidence" value="ECO:0007669"/>
    <property type="project" value="InterPro"/>
</dbReference>
<evidence type="ECO:0000256" key="1">
    <source>
        <dbReference type="ARBA" id="ARBA00001957"/>
    </source>
</evidence>
<dbReference type="SUPFAM" id="SSF52151">
    <property type="entry name" value="FabD/lysophospholipase-like"/>
    <property type="match status" value="1"/>
</dbReference>
<dbReference type="Gene3D" id="3.40.47.10">
    <property type="match status" value="2"/>
</dbReference>
<dbReference type="Gene3D" id="3.30.559.10">
    <property type="entry name" value="Chloramphenicol acetyltransferase-like domain"/>
    <property type="match status" value="4"/>
</dbReference>
<keyword evidence="4" id="KW-0808">Transferase</keyword>
<dbReference type="InterPro" id="IPR010071">
    <property type="entry name" value="AA_adenyl_dom"/>
</dbReference>
<accession>A0A3A5MXR2</accession>
<protein>
    <submittedName>
        <fullName evidence="8">Amino acid adenylation domain-containing protein</fullName>
    </submittedName>
</protein>
<dbReference type="SUPFAM" id="SSF56801">
    <property type="entry name" value="Acetyl-CoA synthetase-like"/>
    <property type="match status" value="3"/>
</dbReference>
<dbReference type="Pfam" id="PF00550">
    <property type="entry name" value="PP-binding"/>
    <property type="match status" value="5"/>
</dbReference>
<reference evidence="8 9" key="1">
    <citation type="submission" date="2018-09" db="EMBL/GenBank/DDBJ databases">
        <title>Novel species of Cryobacterium.</title>
        <authorList>
            <person name="Liu Q."/>
            <person name="Xin Y.-H."/>
        </authorList>
    </citation>
    <scope>NUCLEOTIDE SEQUENCE [LARGE SCALE GENOMIC DNA]</scope>
    <source>
        <strain evidence="8 9">Hh39</strain>
    </source>
</reference>
<dbReference type="PANTHER" id="PTHR45527:SF1">
    <property type="entry name" value="FATTY ACID SYNTHASE"/>
    <property type="match status" value="1"/>
</dbReference>
<dbReference type="Pfam" id="PF16197">
    <property type="entry name" value="KAsynt_C_assoc"/>
    <property type="match status" value="2"/>
</dbReference>
<dbReference type="SUPFAM" id="SSF53901">
    <property type="entry name" value="Thiolase-like"/>
    <property type="match status" value="2"/>
</dbReference>
<dbReference type="InterPro" id="IPR014031">
    <property type="entry name" value="Ketoacyl_synth_C"/>
</dbReference>
<dbReference type="SUPFAM" id="SSF47336">
    <property type="entry name" value="ACP-like"/>
    <property type="match status" value="5"/>
</dbReference>
<feature type="domain" description="Carrier" evidence="6">
    <location>
        <begin position="3950"/>
        <end position="4024"/>
    </location>
</feature>
<dbReference type="InterPro" id="IPR014043">
    <property type="entry name" value="Acyl_transferase_dom"/>
</dbReference>
<dbReference type="NCBIfam" id="NF003417">
    <property type="entry name" value="PRK04813.1"/>
    <property type="match status" value="3"/>
</dbReference>
<dbReference type="SUPFAM" id="SSF52777">
    <property type="entry name" value="CoA-dependent acyltransferases"/>
    <property type="match status" value="7"/>
</dbReference>
<evidence type="ECO:0000256" key="4">
    <source>
        <dbReference type="ARBA" id="ARBA00022679"/>
    </source>
</evidence>
<dbReference type="Pfam" id="PF00501">
    <property type="entry name" value="AMP-binding"/>
    <property type="match status" value="3"/>
</dbReference>
<dbReference type="NCBIfam" id="TIGR01733">
    <property type="entry name" value="AA-adenyl-dom"/>
    <property type="match status" value="2"/>
</dbReference>
<dbReference type="SMART" id="SM00825">
    <property type="entry name" value="PKS_KS"/>
    <property type="match status" value="2"/>
</dbReference>
<organism evidence="8 9">
    <name type="scientific">Cryobacterium melibiosiphilum</name>
    <dbReference type="NCBI Taxonomy" id="995039"/>
    <lineage>
        <taxon>Bacteria</taxon>
        <taxon>Bacillati</taxon>
        <taxon>Actinomycetota</taxon>
        <taxon>Actinomycetes</taxon>
        <taxon>Micrococcales</taxon>
        <taxon>Microbacteriaceae</taxon>
        <taxon>Cryobacterium</taxon>
    </lineage>
</organism>
<evidence type="ECO:0000259" key="6">
    <source>
        <dbReference type="PROSITE" id="PS50075"/>
    </source>
</evidence>
<name>A0A3A5MXR2_9MICO</name>
<dbReference type="Pfam" id="PF00668">
    <property type="entry name" value="Condensation"/>
    <property type="match status" value="4"/>
</dbReference>
<dbReference type="Gene3D" id="3.30.300.30">
    <property type="match status" value="3"/>
</dbReference>
<feature type="domain" description="Carrier" evidence="6">
    <location>
        <begin position="2024"/>
        <end position="2099"/>
    </location>
</feature>
<dbReference type="Gene3D" id="3.30.70.3290">
    <property type="match status" value="1"/>
</dbReference>
<dbReference type="GO" id="GO:0004315">
    <property type="term" value="F:3-oxoacyl-[acyl-carrier-protein] synthase activity"/>
    <property type="evidence" value="ECO:0007669"/>
    <property type="project" value="InterPro"/>
</dbReference>
<feature type="domain" description="Carrier" evidence="6">
    <location>
        <begin position="3078"/>
        <end position="3152"/>
    </location>
</feature>
<dbReference type="Gene3D" id="1.10.1240.100">
    <property type="match status" value="1"/>
</dbReference>
<keyword evidence="3" id="KW-0597">Phosphoprotein</keyword>
<dbReference type="InterPro" id="IPR014030">
    <property type="entry name" value="Ketoacyl_synth_N"/>
</dbReference>
<dbReference type="PANTHER" id="PTHR45527">
    <property type="entry name" value="NONRIBOSOMAL PEPTIDE SYNTHETASE"/>
    <property type="match status" value="1"/>
</dbReference>
<comment type="cofactor">
    <cofactor evidence="1">
        <name>pantetheine 4'-phosphate</name>
        <dbReference type="ChEBI" id="CHEBI:47942"/>
    </cofactor>
</comment>